<feature type="region of interest" description="Disordered" evidence="1">
    <location>
        <begin position="1"/>
        <end position="20"/>
    </location>
</feature>
<dbReference type="AlphaFoldDB" id="A0A098BJP7"/>
<gene>
    <name evidence="2" type="ORF">RHRU231_450141</name>
</gene>
<evidence type="ECO:0000313" key="3">
    <source>
        <dbReference type="Proteomes" id="UP000042997"/>
    </source>
</evidence>
<accession>A0A098BJP7</accession>
<organism evidence="2 3">
    <name type="scientific">Rhodococcus ruber</name>
    <dbReference type="NCBI Taxonomy" id="1830"/>
    <lineage>
        <taxon>Bacteria</taxon>
        <taxon>Bacillati</taxon>
        <taxon>Actinomycetota</taxon>
        <taxon>Actinomycetes</taxon>
        <taxon>Mycobacteriales</taxon>
        <taxon>Nocardiaceae</taxon>
        <taxon>Rhodococcus</taxon>
    </lineage>
</organism>
<name>A0A098BJP7_9NOCA</name>
<protein>
    <submittedName>
        <fullName evidence="2">Uncharacterized protein</fullName>
    </submittedName>
</protein>
<dbReference type="EMBL" id="CCSD01000056">
    <property type="protein sequence ID" value="CDZ88974.1"/>
    <property type="molecule type" value="Genomic_DNA"/>
</dbReference>
<evidence type="ECO:0000256" key="1">
    <source>
        <dbReference type="SAM" id="MobiDB-lite"/>
    </source>
</evidence>
<sequence>MKDFHARMRSATAKPRPGTSLVEMKVRDSVQDYRHALSEAEHLMRFGVPREQAFERVGLTVEQVVKRESRERAS</sequence>
<proteinExistence type="predicted"/>
<dbReference type="RefSeq" id="WP_040272042.1">
    <property type="nucleotide sequence ID" value="NZ_JAPWIU010000038.1"/>
</dbReference>
<evidence type="ECO:0000313" key="2">
    <source>
        <dbReference type="EMBL" id="CDZ88974.1"/>
    </source>
</evidence>
<reference evidence="2 3" key="1">
    <citation type="journal article" date="2014" name="Genome Announc.">
        <title>Draft Genome Sequence of Propane- and Butane-Oxidizing Actinobacterium Rhodococcus ruber IEGM 231.</title>
        <authorList>
            <person name="Ivshina I.B."/>
            <person name="Kuyukina M.S."/>
            <person name="Krivoruchko A.V."/>
            <person name="Barbe V."/>
            <person name="Fischer C."/>
        </authorList>
    </citation>
    <scope>NUCLEOTIDE SEQUENCE [LARGE SCALE GENOMIC DNA]</scope>
</reference>
<dbReference type="Proteomes" id="UP000042997">
    <property type="component" value="Unassembled WGS sequence"/>
</dbReference>